<feature type="transmembrane region" description="Helical" evidence="7">
    <location>
        <begin position="766"/>
        <end position="794"/>
    </location>
</feature>
<dbReference type="Pfam" id="PF02687">
    <property type="entry name" value="FtsX"/>
    <property type="match status" value="2"/>
</dbReference>
<evidence type="ECO:0000259" key="9">
    <source>
        <dbReference type="Pfam" id="PF12704"/>
    </source>
</evidence>
<evidence type="ECO:0000256" key="3">
    <source>
        <dbReference type="ARBA" id="ARBA00022692"/>
    </source>
</evidence>
<feature type="transmembrane region" description="Helical" evidence="7">
    <location>
        <begin position="806"/>
        <end position="830"/>
    </location>
</feature>
<feature type="transmembrane region" description="Helical" evidence="7">
    <location>
        <begin position="311"/>
        <end position="344"/>
    </location>
</feature>
<evidence type="ECO:0000256" key="4">
    <source>
        <dbReference type="ARBA" id="ARBA00022989"/>
    </source>
</evidence>
<evidence type="ECO:0000313" key="11">
    <source>
        <dbReference type="Proteomes" id="UP000323380"/>
    </source>
</evidence>
<feature type="transmembrane region" description="Helical" evidence="7">
    <location>
        <begin position="263"/>
        <end position="291"/>
    </location>
</feature>
<comment type="subcellular location">
    <subcellularLocation>
        <location evidence="1">Cell membrane</location>
        <topology evidence="1">Multi-pass membrane protein</topology>
    </subcellularLocation>
</comment>
<dbReference type="STRING" id="1220554.GCA_001552135_03159"/>
<evidence type="ECO:0000256" key="1">
    <source>
        <dbReference type="ARBA" id="ARBA00004651"/>
    </source>
</evidence>
<feature type="transmembrane region" description="Helical" evidence="7">
    <location>
        <begin position="364"/>
        <end position="384"/>
    </location>
</feature>
<keyword evidence="2" id="KW-1003">Cell membrane</keyword>
<feature type="transmembrane region" description="Helical" evidence="7">
    <location>
        <begin position="411"/>
        <end position="431"/>
    </location>
</feature>
<reference evidence="10 11" key="1">
    <citation type="submission" date="2019-08" db="EMBL/GenBank/DDBJ databases">
        <title>Actinomadura sp. nov. CYP1-5 isolated from mountain soil.</title>
        <authorList>
            <person name="Songsumanus A."/>
            <person name="Kuncharoen N."/>
            <person name="Kudo T."/>
            <person name="Yuki M."/>
            <person name="Igarashi Y."/>
            <person name="Tanasupawat S."/>
        </authorList>
    </citation>
    <scope>NUCLEOTIDE SEQUENCE [LARGE SCALE GENOMIC DNA]</scope>
    <source>
        <strain evidence="10 11">JCM 14158</strain>
    </source>
</reference>
<dbReference type="EMBL" id="VSFG01000013">
    <property type="protein sequence ID" value="TYB40142.1"/>
    <property type="molecule type" value="Genomic_DNA"/>
</dbReference>
<dbReference type="InterPro" id="IPR025857">
    <property type="entry name" value="MacB_PCD"/>
</dbReference>
<feature type="transmembrane region" description="Helical" evidence="7">
    <location>
        <begin position="492"/>
        <end position="513"/>
    </location>
</feature>
<dbReference type="InterPro" id="IPR003838">
    <property type="entry name" value="ABC3_permease_C"/>
</dbReference>
<dbReference type="Proteomes" id="UP000323380">
    <property type="component" value="Unassembled WGS sequence"/>
</dbReference>
<evidence type="ECO:0000256" key="2">
    <source>
        <dbReference type="ARBA" id="ARBA00022475"/>
    </source>
</evidence>
<dbReference type="GO" id="GO:0005886">
    <property type="term" value="C:plasma membrane"/>
    <property type="evidence" value="ECO:0007669"/>
    <property type="project" value="UniProtKB-SubCell"/>
</dbReference>
<feature type="domain" description="MacB-like periplasmic core" evidence="9">
    <location>
        <begin position="492"/>
        <end position="690"/>
    </location>
</feature>
<keyword evidence="3 7" id="KW-0812">Transmembrane</keyword>
<evidence type="ECO:0000256" key="6">
    <source>
        <dbReference type="ARBA" id="ARBA00038076"/>
    </source>
</evidence>
<feature type="domain" description="MacB-like periplasmic core" evidence="9">
    <location>
        <begin position="17"/>
        <end position="235"/>
    </location>
</feature>
<accession>A0A5D0N6R5</accession>
<protein>
    <submittedName>
        <fullName evidence="10">FtsX-like permease family protein</fullName>
    </submittedName>
</protein>
<feature type="transmembrane region" description="Helical" evidence="7">
    <location>
        <begin position="717"/>
        <end position="745"/>
    </location>
</feature>
<evidence type="ECO:0000256" key="7">
    <source>
        <dbReference type="SAM" id="Phobius"/>
    </source>
</evidence>
<evidence type="ECO:0000259" key="8">
    <source>
        <dbReference type="Pfam" id="PF02687"/>
    </source>
</evidence>
<gene>
    <name evidence="10" type="ORF">FXF69_39840</name>
</gene>
<dbReference type="PANTHER" id="PTHR30572">
    <property type="entry name" value="MEMBRANE COMPONENT OF TRANSPORTER-RELATED"/>
    <property type="match status" value="1"/>
</dbReference>
<keyword evidence="5 7" id="KW-0472">Membrane</keyword>
<dbReference type="PANTHER" id="PTHR30572:SF4">
    <property type="entry name" value="ABC TRANSPORTER PERMEASE YTRF"/>
    <property type="match status" value="1"/>
</dbReference>
<evidence type="ECO:0000256" key="5">
    <source>
        <dbReference type="ARBA" id="ARBA00023136"/>
    </source>
</evidence>
<keyword evidence="11" id="KW-1185">Reference proteome</keyword>
<feature type="transmembrane region" description="Helical" evidence="7">
    <location>
        <begin position="437"/>
        <end position="459"/>
    </location>
</feature>
<keyword evidence="4 7" id="KW-1133">Transmembrane helix</keyword>
<comment type="caution">
    <text evidence="10">The sequence shown here is derived from an EMBL/GenBank/DDBJ whole genome shotgun (WGS) entry which is preliminary data.</text>
</comment>
<dbReference type="GO" id="GO:0022857">
    <property type="term" value="F:transmembrane transporter activity"/>
    <property type="evidence" value="ECO:0007669"/>
    <property type="project" value="TreeGrafter"/>
</dbReference>
<dbReference type="InterPro" id="IPR050250">
    <property type="entry name" value="Macrolide_Exporter_MacB"/>
</dbReference>
<dbReference type="Pfam" id="PF12704">
    <property type="entry name" value="MacB_PCD"/>
    <property type="match status" value="2"/>
</dbReference>
<feature type="domain" description="ABC3 transporter permease C-terminal" evidence="8">
    <location>
        <begin position="723"/>
        <end position="839"/>
    </location>
</feature>
<dbReference type="AlphaFoldDB" id="A0A5D0N6R5"/>
<sequence>MWKLTLKGLLSHKLRLMLTALAIVLGVGFVTGTYVLTDTVNKTFDELFTQVTKGVDVAVRTRAAFVGQNGEQRGPMPAALRDRIAGTRGVKAVEGSVSGYAQFVGKDGRPVTTGGAPTIGVSLGAVPELQASGTVRAGHRPSGPDEVAVDARTAEREGFRVGDRVKILFQGRPGEFTVVGVIGFGKADSLAGATLAGFDLPTAQRVLNRPGVYDEIDVVAAPGTDAAALRDRVQARVGGTYQVLTGEQLAEENSRSIAEFTKIINYALLAFAGIALFVGSFIIVNTFSIILAQRTRESALLRCLGASRRQLLASVLGEASIVGLAASLIGLGVGVLIAVALNAAFAALGVDLPSTTLVVRPRTVAVSLLVGLVVTVVASVLPAVRATRVPPVAALRERVVTERDHGVRRRALTGGLISATGAALLLNGLFAGRGDRLLNVSAGALAVFLGIAALSPLIVRPLARLLGWPFARWAGEPGRLARQNAMRSPRRTASTAAALMIGLALVSVVAIFASSIKASVSGVLDETMTADYILTGPSGGGQGFSPEVVRRLTAQPEIESASGLRLGLFKLDGGTQRLAGVDPIAYSRTVRTETVSGDLADMAGGGIAVRERTAEEHGWKVGDTVAMEFPVGGVQRLPIKAIFKDNRLNDAYLLAMTDYTRHYADQLDSLAFVKAAEGVPAAAARAAVERAVRDFPVVQVKDQAQYKRDQARQIDQILALFYVLLALAVIIAFIGIVNTLALSVLERVRELGLLRAVGMTRAQLRAMVRWEAVIIAVFGGVLGLAVGVVFGWTLVRALRGQGITEFAVPVGTLLAFLAAAALAGVLAAVFPGRRAARIDILRAVTAE</sequence>
<comment type="similarity">
    <text evidence="6">Belongs to the ABC-4 integral membrane protein family.</text>
</comment>
<name>A0A5D0N6R5_9ACTN</name>
<feature type="domain" description="ABC3 transporter permease C-terminal" evidence="8">
    <location>
        <begin position="270"/>
        <end position="391"/>
    </location>
</feature>
<evidence type="ECO:0000313" key="10">
    <source>
        <dbReference type="EMBL" id="TYB40142.1"/>
    </source>
</evidence>
<proteinExistence type="inferred from homology"/>
<organism evidence="10 11">
    <name type="scientific">Actinomadura chibensis</name>
    <dbReference type="NCBI Taxonomy" id="392828"/>
    <lineage>
        <taxon>Bacteria</taxon>
        <taxon>Bacillati</taxon>
        <taxon>Actinomycetota</taxon>
        <taxon>Actinomycetes</taxon>
        <taxon>Streptosporangiales</taxon>
        <taxon>Thermomonosporaceae</taxon>
        <taxon>Actinomadura</taxon>
    </lineage>
</organism>